<accession>A0A6J6BMA3</accession>
<dbReference type="EMBL" id="CAEZST010000001">
    <property type="protein sequence ID" value="CAB4539563.1"/>
    <property type="molecule type" value="Genomic_DNA"/>
</dbReference>
<sequence length="257" mass="26754">MAARKAYLMKKDDKLSSYQAKQDLIKGRKSIASKDNRIAILAAAAALAIAFAAQTVYFNLGPGSVSADQASNEEPTEDSTSENSLPSPDLAEGRVWNSTVELNGSAINLELDGVNAPQAVANFVSLSRAGYFEGVACHRLVTQGIYVLQCGDPIGDGTGGPGYNFGPIENAPADDLYSEGVLAMARRGGDGNSMGSQFFIVYKDSVIPSDQAGGYTVFGRVTGGLDTIQAIAAQGTEDGSSDGRPSTEVKLGNVSVE</sequence>
<dbReference type="Pfam" id="PF00160">
    <property type="entry name" value="Pro_isomerase"/>
    <property type="match status" value="1"/>
</dbReference>
<dbReference type="EMBL" id="CAEZTO010000004">
    <property type="protein sequence ID" value="CAB4568271.1"/>
    <property type="molecule type" value="Genomic_DNA"/>
</dbReference>
<evidence type="ECO:0000259" key="2">
    <source>
        <dbReference type="PROSITE" id="PS50072"/>
    </source>
</evidence>
<dbReference type="InterPro" id="IPR029000">
    <property type="entry name" value="Cyclophilin-like_dom_sf"/>
</dbReference>
<dbReference type="AlphaFoldDB" id="A0A6J6BMA3"/>
<dbReference type="PANTHER" id="PTHR45625">
    <property type="entry name" value="PEPTIDYL-PROLYL CIS-TRANS ISOMERASE-RELATED"/>
    <property type="match status" value="1"/>
</dbReference>
<proteinExistence type="predicted"/>
<organism evidence="3">
    <name type="scientific">freshwater metagenome</name>
    <dbReference type="NCBI Taxonomy" id="449393"/>
    <lineage>
        <taxon>unclassified sequences</taxon>
        <taxon>metagenomes</taxon>
        <taxon>ecological metagenomes</taxon>
    </lineage>
</organism>
<gene>
    <name evidence="3" type="ORF">UFOPK1503_00148</name>
    <name evidence="4" type="ORF">UFOPK1693_00501</name>
</gene>
<reference evidence="3" key="1">
    <citation type="submission" date="2020-05" db="EMBL/GenBank/DDBJ databases">
        <authorList>
            <person name="Chiriac C."/>
            <person name="Salcher M."/>
            <person name="Ghai R."/>
            <person name="Kavagutti S V."/>
        </authorList>
    </citation>
    <scope>NUCLEOTIDE SEQUENCE</scope>
</reference>
<feature type="region of interest" description="Disordered" evidence="1">
    <location>
        <begin position="234"/>
        <end position="257"/>
    </location>
</feature>
<dbReference type="InterPro" id="IPR044666">
    <property type="entry name" value="Cyclophilin_A-like"/>
</dbReference>
<feature type="region of interest" description="Disordered" evidence="1">
    <location>
        <begin position="67"/>
        <end position="90"/>
    </location>
</feature>
<dbReference type="GO" id="GO:0003755">
    <property type="term" value="F:peptidyl-prolyl cis-trans isomerase activity"/>
    <property type="evidence" value="ECO:0007669"/>
    <property type="project" value="InterPro"/>
</dbReference>
<dbReference type="Gene3D" id="2.40.100.10">
    <property type="entry name" value="Cyclophilin-like"/>
    <property type="match status" value="1"/>
</dbReference>
<evidence type="ECO:0000313" key="3">
    <source>
        <dbReference type="EMBL" id="CAB4539563.1"/>
    </source>
</evidence>
<dbReference type="CDD" id="cd00317">
    <property type="entry name" value="cyclophilin"/>
    <property type="match status" value="1"/>
</dbReference>
<dbReference type="PROSITE" id="PS50072">
    <property type="entry name" value="CSA_PPIASE_2"/>
    <property type="match status" value="1"/>
</dbReference>
<dbReference type="SUPFAM" id="SSF50891">
    <property type="entry name" value="Cyclophilin-like"/>
    <property type="match status" value="1"/>
</dbReference>
<name>A0A6J6BMA3_9ZZZZ</name>
<dbReference type="PANTHER" id="PTHR45625:SF3">
    <property type="entry name" value="PEPTIDYL-PROLYL CIS-TRANS ISOMERASE B-RELATED"/>
    <property type="match status" value="1"/>
</dbReference>
<dbReference type="InterPro" id="IPR002130">
    <property type="entry name" value="Cyclophilin-type_PPIase_dom"/>
</dbReference>
<protein>
    <submittedName>
        <fullName evidence="3">Unannotated protein</fullName>
    </submittedName>
</protein>
<evidence type="ECO:0000313" key="4">
    <source>
        <dbReference type="EMBL" id="CAB4568271.1"/>
    </source>
</evidence>
<evidence type="ECO:0000256" key="1">
    <source>
        <dbReference type="SAM" id="MobiDB-lite"/>
    </source>
</evidence>
<feature type="domain" description="PPIase cyclophilin-type" evidence="2">
    <location>
        <begin position="107"/>
        <end position="256"/>
    </location>
</feature>